<evidence type="ECO:0000313" key="2">
    <source>
        <dbReference type="Proteomes" id="UP000015103"/>
    </source>
</evidence>
<keyword evidence="2" id="KW-1185">Reference proteome</keyword>
<dbReference type="VEuPathDB" id="VectorBase:RPRC007647"/>
<dbReference type="Proteomes" id="UP000015103">
    <property type="component" value="Unassembled WGS sequence"/>
</dbReference>
<dbReference type="EnsemblMetazoa" id="RPRC007647-RA">
    <property type="protein sequence ID" value="RPRC007647-PA"/>
    <property type="gene ID" value="RPRC007647"/>
</dbReference>
<proteinExistence type="predicted"/>
<dbReference type="InParanoid" id="T1HUC7"/>
<accession>T1HUC7</accession>
<dbReference type="EMBL" id="ACPB03019115">
    <property type="status" value="NOT_ANNOTATED_CDS"/>
    <property type="molecule type" value="Genomic_DNA"/>
</dbReference>
<evidence type="ECO:0000313" key="1">
    <source>
        <dbReference type="EnsemblMetazoa" id="RPRC007647-PA"/>
    </source>
</evidence>
<dbReference type="AlphaFoldDB" id="T1HUC7"/>
<name>T1HUC7_RHOPR</name>
<reference evidence="1" key="1">
    <citation type="submission" date="2015-05" db="UniProtKB">
        <authorList>
            <consortium name="EnsemblMetazoa"/>
        </authorList>
    </citation>
    <scope>IDENTIFICATION</scope>
</reference>
<sequence length="95" mass="10953">MLFWRKCILHLVEIFIVIKQITHNCFDLKSPVFEDDGIHDKVAAIKDIAIKSQDKISKEDNTNRTGDIAIQNLKNWEEDRFGFSLRDSGFPPSSC</sequence>
<dbReference type="HOGENOM" id="CLU_2375391_0_0_1"/>
<organism evidence="1 2">
    <name type="scientific">Rhodnius prolixus</name>
    <name type="common">Triatomid bug</name>
    <dbReference type="NCBI Taxonomy" id="13249"/>
    <lineage>
        <taxon>Eukaryota</taxon>
        <taxon>Metazoa</taxon>
        <taxon>Ecdysozoa</taxon>
        <taxon>Arthropoda</taxon>
        <taxon>Hexapoda</taxon>
        <taxon>Insecta</taxon>
        <taxon>Pterygota</taxon>
        <taxon>Neoptera</taxon>
        <taxon>Paraneoptera</taxon>
        <taxon>Hemiptera</taxon>
        <taxon>Heteroptera</taxon>
        <taxon>Panheteroptera</taxon>
        <taxon>Cimicomorpha</taxon>
        <taxon>Reduviidae</taxon>
        <taxon>Triatominae</taxon>
        <taxon>Rhodnius</taxon>
    </lineage>
</organism>
<dbReference type="EMBL" id="ACPB03019116">
    <property type="status" value="NOT_ANNOTATED_CDS"/>
    <property type="molecule type" value="Genomic_DNA"/>
</dbReference>
<protein>
    <submittedName>
        <fullName evidence="1">Uncharacterized protein</fullName>
    </submittedName>
</protein>
<dbReference type="EMBL" id="ACPB03019114">
    <property type="status" value="NOT_ANNOTATED_CDS"/>
    <property type="molecule type" value="Genomic_DNA"/>
</dbReference>